<dbReference type="EMBL" id="QBIY01011191">
    <property type="protein sequence ID" value="RXN34381.1"/>
    <property type="molecule type" value="Genomic_DNA"/>
</dbReference>
<evidence type="ECO:0000256" key="5">
    <source>
        <dbReference type="ARBA" id="ARBA00023152"/>
    </source>
</evidence>
<dbReference type="InterPro" id="IPR044156">
    <property type="entry name" value="Galectin-like"/>
</dbReference>
<dbReference type="CDD" id="cd00070">
    <property type="entry name" value="GLECT"/>
    <property type="match status" value="2"/>
</dbReference>
<dbReference type="InterPro" id="IPR013785">
    <property type="entry name" value="Aldolase_TIM"/>
</dbReference>
<dbReference type="Gene3D" id="3.20.20.70">
    <property type="entry name" value="Aldolase class I"/>
    <property type="match status" value="1"/>
</dbReference>
<dbReference type="GO" id="GO:0006096">
    <property type="term" value="P:glycolytic process"/>
    <property type="evidence" value="ECO:0007669"/>
    <property type="project" value="UniProtKB-UniPathway"/>
</dbReference>
<accession>A0A498NRC9</accession>
<keyword evidence="10" id="KW-1185">Reference proteome</keyword>
<evidence type="ECO:0000256" key="7">
    <source>
        <dbReference type="RuleBase" id="RU102079"/>
    </source>
</evidence>
<keyword evidence="6" id="KW-0456">Lyase</keyword>
<dbReference type="AlphaFoldDB" id="A0A498NRC9"/>
<dbReference type="Pfam" id="PF00337">
    <property type="entry name" value="Gal-bind_lectin"/>
    <property type="match status" value="2"/>
</dbReference>
<evidence type="ECO:0000313" key="10">
    <source>
        <dbReference type="Proteomes" id="UP000290572"/>
    </source>
</evidence>
<proteinExistence type="inferred from homology"/>
<dbReference type="UniPathway" id="UPA00109">
    <property type="reaction ID" value="UER00183"/>
</dbReference>
<comment type="caution">
    <text evidence="9">The sequence shown here is derived from an EMBL/GenBank/DDBJ whole genome shotgun (WGS) entry which is preliminary data.</text>
</comment>
<sequence>MEPMKFPIMLQLQEYVFHVDFKHEQDVVLHVNPCYYHDGYVVHNTHKNRWGPDEQKNETPFPRGRAFALQILVKEDSYKISTNGKPFSEYKHRLPFSEVDLIEVAGMVEVHVFAIQHLTDVRFRTIIHGGLRDGMIVTVCGRVLPDADRFSVDFKHEEDFILHVNPRYNEHDGYVVNNTHKNRWGPEERKYETPFPRGRAFALQILVKEDSYKIRTNGKLFSLFKHRLPFSQVDLIEVVGMVEVHVFAIQHLTPHVAAPGPFIIPYKSIIHDGVKPGKVIIIQGITNPQANRTAAAVVLRWKNVTTFRTLPKSHDIWLTPIPFCEARLTYSDHNTLPSFLPKGITFLSGGQSEEEASINLSAINQCPLSKPWALTFSYGRALQASALKAWGGKKENGKACQEEFVKRAIVRKQPHKDVEKWIR</sequence>
<dbReference type="SUPFAM" id="SSF49899">
    <property type="entry name" value="Concanavalin A-like lectins/glucanases"/>
    <property type="match status" value="2"/>
</dbReference>
<dbReference type="Gene3D" id="2.60.120.200">
    <property type="match status" value="2"/>
</dbReference>
<comment type="pathway">
    <text evidence="1">Carbohydrate degradation; glycolysis; D-glyceraldehyde 3-phosphate and glycerone phosphate from D-glucose: step 4/4.</text>
</comment>
<evidence type="ECO:0000256" key="4">
    <source>
        <dbReference type="ARBA" id="ARBA00022737"/>
    </source>
</evidence>
<dbReference type="InterPro" id="IPR000741">
    <property type="entry name" value="FBA_I"/>
</dbReference>
<evidence type="ECO:0000256" key="1">
    <source>
        <dbReference type="ARBA" id="ARBA00004714"/>
    </source>
</evidence>
<dbReference type="InterPro" id="IPR001079">
    <property type="entry name" value="Galectin_CRD"/>
</dbReference>
<dbReference type="Proteomes" id="UP000290572">
    <property type="component" value="Unassembled WGS sequence"/>
</dbReference>
<dbReference type="SMART" id="SM00276">
    <property type="entry name" value="GLECT"/>
    <property type="match status" value="2"/>
</dbReference>
<evidence type="ECO:0000313" key="9">
    <source>
        <dbReference type="EMBL" id="RXN34381.1"/>
    </source>
</evidence>
<name>A0A498NRC9_LABRO</name>
<dbReference type="GO" id="GO:0030246">
    <property type="term" value="F:carbohydrate binding"/>
    <property type="evidence" value="ECO:0007669"/>
    <property type="project" value="UniProtKB-UniRule"/>
</dbReference>
<dbReference type="InterPro" id="IPR013320">
    <property type="entry name" value="ConA-like_dom_sf"/>
</dbReference>
<dbReference type="SUPFAM" id="SSF51569">
    <property type="entry name" value="Aldolase"/>
    <property type="match status" value="1"/>
</dbReference>
<keyword evidence="4" id="KW-0677">Repeat</keyword>
<dbReference type="SMART" id="SM00908">
    <property type="entry name" value="Gal-bind_lectin"/>
    <property type="match status" value="2"/>
</dbReference>
<dbReference type="PANTHER" id="PTHR11346:SF32">
    <property type="entry name" value="GALECTIN-4"/>
    <property type="match status" value="1"/>
</dbReference>
<evidence type="ECO:0000256" key="2">
    <source>
        <dbReference type="ARBA" id="ARBA00010387"/>
    </source>
</evidence>
<dbReference type="GO" id="GO:0004332">
    <property type="term" value="F:fructose-bisphosphate aldolase activity"/>
    <property type="evidence" value="ECO:0007669"/>
    <property type="project" value="InterPro"/>
</dbReference>
<protein>
    <recommendedName>
        <fullName evidence="7">Galectin</fullName>
    </recommendedName>
</protein>
<feature type="domain" description="Galectin" evidence="8">
    <location>
        <begin position="1"/>
        <end position="116"/>
    </location>
</feature>
<comment type="similarity">
    <text evidence="2">Belongs to the class I fructose-bisphosphate aldolase family.</text>
</comment>
<evidence type="ECO:0000256" key="6">
    <source>
        <dbReference type="ARBA" id="ARBA00023239"/>
    </source>
</evidence>
<feature type="domain" description="Galectin" evidence="8">
    <location>
        <begin position="123"/>
        <end position="250"/>
    </location>
</feature>
<dbReference type="PANTHER" id="PTHR11346">
    <property type="entry name" value="GALECTIN"/>
    <property type="match status" value="1"/>
</dbReference>
<gene>
    <name evidence="9" type="ORF">ROHU_004043</name>
</gene>
<evidence type="ECO:0000256" key="3">
    <source>
        <dbReference type="ARBA" id="ARBA00022734"/>
    </source>
</evidence>
<reference evidence="9 10" key="1">
    <citation type="submission" date="2018-03" db="EMBL/GenBank/DDBJ databases">
        <title>Draft genome sequence of Rohu Carp (Labeo rohita).</title>
        <authorList>
            <person name="Das P."/>
            <person name="Kushwaha B."/>
            <person name="Joshi C.G."/>
            <person name="Kumar D."/>
            <person name="Nagpure N.S."/>
            <person name="Sahoo L."/>
            <person name="Das S.P."/>
            <person name="Bit A."/>
            <person name="Patnaik S."/>
            <person name="Meher P.K."/>
            <person name="Jayasankar P."/>
            <person name="Koringa P.G."/>
            <person name="Patel N.V."/>
            <person name="Hinsu A.T."/>
            <person name="Kumar R."/>
            <person name="Pandey M."/>
            <person name="Agarwal S."/>
            <person name="Srivastava S."/>
            <person name="Singh M."/>
            <person name="Iquebal M.A."/>
            <person name="Jaiswal S."/>
            <person name="Angadi U.B."/>
            <person name="Kumar N."/>
            <person name="Raza M."/>
            <person name="Shah T.M."/>
            <person name="Rai A."/>
            <person name="Jena J.K."/>
        </authorList>
    </citation>
    <scope>NUCLEOTIDE SEQUENCE [LARGE SCALE GENOMIC DNA]</scope>
    <source>
        <strain evidence="9">DASCIFA01</strain>
        <tissue evidence="9">Testis</tissue>
    </source>
</reference>
<dbReference type="Pfam" id="PF00274">
    <property type="entry name" value="Glycolytic"/>
    <property type="match status" value="1"/>
</dbReference>
<dbReference type="STRING" id="84645.A0A498NRC9"/>
<dbReference type="PROSITE" id="PS51304">
    <property type="entry name" value="GALECTIN"/>
    <property type="match status" value="2"/>
</dbReference>
<organism evidence="9 10">
    <name type="scientific">Labeo rohita</name>
    <name type="common">Indian major carp</name>
    <name type="synonym">Cyprinus rohita</name>
    <dbReference type="NCBI Taxonomy" id="84645"/>
    <lineage>
        <taxon>Eukaryota</taxon>
        <taxon>Metazoa</taxon>
        <taxon>Chordata</taxon>
        <taxon>Craniata</taxon>
        <taxon>Vertebrata</taxon>
        <taxon>Euteleostomi</taxon>
        <taxon>Actinopterygii</taxon>
        <taxon>Neopterygii</taxon>
        <taxon>Teleostei</taxon>
        <taxon>Ostariophysi</taxon>
        <taxon>Cypriniformes</taxon>
        <taxon>Cyprinidae</taxon>
        <taxon>Labeoninae</taxon>
        <taxon>Labeonini</taxon>
        <taxon>Labeo</taxon>
    </lineage>
</organism>
<evidence type="ECO:0000259" key="8">
    <source>
        <dbReference type="PROSITE" id="PS51304"/>
    </source>
</evidence>
<keyword evidence="3 7" id="KW-0430">Lectin</keyword>
<keyword evidence="5" id="KW-0324">Glycolysis</keyword>